<protein>
    <submittedName>
        <fullName evidence="1">Uncharacterized protein</fullName>
    </submittedName>
</protein>
<accession>A0AAV6U2B6</accession>
<proteinExistence type="predicted"/>
<dbReference type="AlphaFoldDB" id="A0AAV6U2B6"/>
<sequence length="73" mass="8359">MGILAWRRNPYRARPIIVQMGHLERYPLYILRLQITGVVYNHIVGGGHSTLSDMLGYEEEIVPPFMGYGVVKD</sequence>
<gene>
    <name evidence="1" type="ORF">JTE90_010553</name>
</gene>
<evidence type="ECO:0000313" key="1">
    <source>
        <dbReference type="EMBL" id="KAG8178642.1"/>
    </source>
</evidence>
<dbReference type="EMBL" id="JAFNEN010000678">
    <property type="protein sequence ID" value="KAG8178642.1"/>
    <property type="molecule type" value="Genomic_DNA"/>
</dbReference>
<keyword evidence="2" id="KW-1185">Reference proteome</keyword>
<name>A0AAV6U2B6_9ARAC</name>
<dbReference type="Proteomes" id="UP000827092">
    <property type="component" value="Unassembled WGS sequence"/>
</dbReference>
<comment type="caution">
    <text evidence="1">The sequence shown here is derived from an EMBL/GenBank/DDBJ whole genome shotgun (WGS) entry which is preliminary data.</text>
</comment>
<reference evidence="1 2" key="1">
    <citation type="journal article" date="2022" name="Nat. Ecol. Evol.">
        <title>A masculinizing supergene underlies an exaggerated male reproductive morph in a spider.</title>
        <authorList>
            <person name="Hendrickx F."/>
            <person name="De Corte Z."/>
            <person name="Sonet G."/>
            <person name="Van Belleghem S.M."/>
            <person name="Kostlbacher S."/>
            <person name="Vangestel C."/>
        </authorList>
    </citation>
    <scope>NUCLEOTIDE SEQUENCE [LARGE SCALE GENOMIC DNA]</scope>
    <source>
        <strain evidence="1">W744_W776</strain>
    </source>
</reference>
<evidence type="ECO:0000313" key="2">
    <source>
        <dbReference type="Proteomes" id="UP000827092"/>
    </source>
</evidence>
<organism evidence="1 2">
    <name type="scientific">Oedothorax gibbosus</name>
    <dbReference type="NCBI Taxonomy" id="931172"/>
    <lineage>
        <taxon>Eukaryota</taxon>
        <taxon>Metazoa</taxon>
        <taxon>Ecdysozoa</taxon>
        <taxon>Arthropoda</taxon>
        <taxon>Chelicerata</taxon>
        <taxon>Arachnida</taxon>
        <taxon>Araneae</taxon>
        <taxon>Araneomorphae</taxon>
        <taxon>Entelegynae</taxon>
        <taxon>Araneoidea</taxon>
        <taxon>Linyphiidae</taxon>
        <taxon>Erigoninae</taxon>
        <taxon>Oedothorax</taxon>
    </lineage>
</organism>